<evidence type="ECO:0000313" key="5">
    <source>
        <dbReference type="RefSeq" id="XP_033574216.1"/>
    </source>
</evidence>
<dbReference type="Pfam" id="PF00656">
    <property type="entry name" value="Peptidase_C14"/>
    <property type="match status" value="1"/>
</dbReference>
<evidence type="ECO:0000259" key="2">
    <source>
        <dbReference type="Pfam" id="PF00656"/>
    </source>
</evidence>
<sequence length="491" mass="55707">MEASHESFIMDPVKSHTMVDDIVHDPAPESSASSDPQEEEEEDRHQKDQMYYQELFDKHIKVSQKPVCHDKTAVLLLSWDPKLDDLGVQKEVKNLGEVFQKAYNFTISSSHIKGHNPQASVNRLLSEFVDDHGHEHSLLIVYYAGHGWSDEHGQFKIGPRRRNKILVRDDIVWKQAEEILKPALSDVLVIFDCCEAGALAHQSRSPHRTFEYLGACKEGQTTRKPGDRSFTSALILALKELATRATFSTLELLDKILEAPEFPKFEQEPVLFVRDAPTRKHIDIQPLTKDALTKECKMPMAEPEFRDGANEYLDIRLEFNRRLGPDDIVKSTTHLSKLIDNSDIPVKTICLKRKSSLVADYAYHWRRTVKRKTLNGASRRSPLVTPGLLAPTMVKDEDYLSESPAQIGPAHFLSNNNAAQQEEQSVLQLAIPRTQEVLRPMEPRADDRTRGDGGVFYHSRMVVVRTAENCQSGLGWVRDKTKSRPVVTLGF</sequence>
<protein>
    <recommendedName>
        <fullName evidence="2">Peptidase C14 caspase domain-containing protein</fullName>
    </recommendedName>
</protein>
<dbReference type="GO" id="GO:0004197">
    <property type="term" value="F:cysteine-type endopeptidase activity"/>
    <property type="evidence" value="ECO:0007669"/>
    <property type="project" value="InterPro"/>
</dbReference>
<evidence type="ECO:0000256" key="1">
    <source>
        <dbReference type="SAM" id="MobiDB-lite"/>
    </source>
</evidence>
<dbReference type="Gene3D" id="3.40.50.1460">
    <property type="match status" value="1"/>
</dbReference>
<dbReference type="RefSeq" id="XP_033574216.1">
    <property type="nucleotide sequence ID" value="XM_033723723.1"/>
</dbReference>
<dbReference type="EMBL" id="MU003705">
    <property type="protein sequence ID" value="KAF2807252.1"/>
    <property type="molecule type" value="Genomic_DNA"/>
</dbReference>
<proteinExistence type="predicted"/>
<reference evidence="5" key="3">
    <citation type="submission" date="2025-04" db="UniProtKB">
        <authorList>
            <consortium name="RefSeq"/>
        </authorList>
    </citation>
    <scope>IDENTIFICATION</scope>
    <source>
        <strain evidence="5">CBS 304.34</strain>
    </source>
</reference>
<dbReference type="GO" id="GO:0006508">
    <property type="term" value="P:proteolysis"/>
    <property type="evidence" value="ECO:0007669"/>
    <property type="project" value="InterPro"/>
</dbReference>
<organism evidence="3">
    <name type="scientific">Mytilinidion resinicola</name>
    <dbReference type="NCBI Taxonomy" id="574789"/>
    <lineage>
        <taxon>Eukaryota</taxon>
        <taxon>Fungi</taxon>
        <taxon>Dikarya</taxon>
        <taxon>Ascomycota</taxon>
        <taxon>Pezizomycotina</taxon>
        <taxon>Dothideomycetes</taxon>
        <taxon>Pleosporomycetidae</taxon>
        <taxon>Mytilinidiales</taxon>
        <taxon>Mytilinidiaceae</taxon>
        <taxon>Mytilinidion</taxon>
    </lineage>
</organism>
<evidence type="ECO:0000313" key="4">
    <source>
        <dbReference type="Proteomes" id="UP000504636"/>
    </source>
</evidence>
<name>A0A6A6YEK2_9PEZI</name>
<dbReference type="OrthoDB" id="4760831at2759"/>
<dbReference type="InterPro" id="IPR011600">
    <property type="entry name" value="Pept_C14_caspase"/>
</dbReference>
<dbReference type="AlphaFoldDB" id="A0A6A6YEK2"/>
<feature type="domain" description="Peptidase C14 caspase" evidence="2">
    <location>
        <begin position="87"/>
        <end position="260"/>
    </location>
</feature>
<gene>
    <name evidence="3 5" type="ORF">BDZ99DRAFT_500500</name>
</gene>
<evidence type="ECO:0000313" key="3">
    <source>
        <dbReference type="EMBL" id="KAF2807252.1"/>
    </source>
</evidence>
<dbReference type="Proteomes" id="UP000504636">
    <property type="component" value="Unplaced"/>
</dbReference>
<feature type="region of interest" description="Disordered" evidence="1">
    <location>
        <begin position="1"/>
        <end position="47"/>
    </location>
</feature>
<accession>A0A6A6YEK2</accession>
<keyword evidence="4" id="KW-1185">Reference proteome</keyword>
<dbReference type="GeneID" id="54464616"/>
<feature type="compositionally biased region" description="Basic and acidic residues" evidence="1">
    <location>
        <begin position="13"/>
        <end position="27"/>
    </location>
</feature>
<reference evidence="5" key="2">
    <citation type="submission" date="2020-04" db="EMBL/GenBank/DDBJ databases">
        <authorList>
            <consortium name="NCBI Genome Project"/>
        </authorList>
    </citation>
    <scope>NUCLEOTIDE SEQUENCE</scope>
    <source>
        <strain evidence="5">CBS 304.34</strain>
    </source>
</reference>
<reference evidence="3 5" key="1">
    <citation type="journal article" date="2020" name="Stud. Mycol.">
        <title>101 Dothideomycetes genomes: a test case for predicting lifestyles and emergence of pathogens.</title>
        <authorList>
            <person name="Haridas S."/>
            <person name="Albert R."/>
            <person name="Binder M."/>
            <person name="Bloem J."/>
            <person name="Labutti K."/>
            <person name="Salamov A."/>
            <person name="Andreopoulos B."/>
            <person name="Baker S."/>
            <person name="Barry K."/>
            <person name="Bills G."/>
            <person name="Bluhm B."/>
            <person name="Cannon C."/>
            <person name="Castanera R."/>
            <person name="Culley D."/>
            <person name="Daum C."/>
            <person name="Ezra D."/>
            <person name="Gonzalez J."/>
            <person name="Henrissat B."/>
            <person name="Kuo A."/>
            <person name="Liang C."/>
            <person name="Lipzen A."/>
            <person name="Lutzoni F."/>
            <person name="Magnuson J."/>
            <person name="Mondo S."/>
            <person name="Nolan M."/>
            <person name="Ohm R."/>
            <person name="Pangilinan J."/>
            <person name="Park H.-J."/>
            <person name="Ramirez L."/>
            <person name="Alfaro M."/>
            <person name="Sun H."/>
            <person name="Tritt A."/>
            <person name="Yoshinaga Y."/>
            <person name="Zwiers L.-H."/>
            <person name="Turgeon B."/>
            <person name="Goodwin S."/>
            <person name="Spatafora J."/>
            <person name="Crous P."/>
            <person name="Grigoriev I."/>
        </authorList>
    </citation>
    <scope>NUCLEOTIDE SEQUENCE</scope>
    <source>
        <strain evidence="3 5">CBS 304.34</strain>
    </source>
</reference>